<keyword evidence="2" id="KW-1185">Reference proteome</keyword>
<evidence type="ECO:0000313" key="1">
    <source>
        <dbReference type="EMBL" id="AKQ42988.2"/>
    </source>
</evidence>
<name>A0A0H4W0G2_9SPHN</name>
<dbReference type="KEGG" id="ery:CP97_14565"/>
<dbReference type="AlphaFoldDB" id="A0A0H4W0G2"/>
<reference evidence="1 2" key="1">
    <citation type="journal article" date="2015" name="Int. J. Syst. Evol. Microbiol.">
        <title>Erythrobacter atlanticus sp. nov., a bacterium from ocean sediment able to degrade polycyclic aromatic hydrocarbons.</title>
        <authorList>
            <person name="Zhuang L."/>
            <person name="Liu Y."/>
            <person name="Wang L."/>
            <person name="Wang W."/>
            <person name="Shao Z."/>
        </authorList>
    </citation>
    <scope>NUCLEOTIDE SEQUENCE [LARGE SCALE GENOMIC DNA]</scope>
    <source>
        <strain evidence="2">s21-N3</strain>
    </source>
</reference>
<dbReference type="Proteomes" id="UP000059113">
    <property type="component" value="Chromosome"/>
</dbReference>
<sequence>MVNNNHFARADSATAQLPNAPFERTFSRFGSLFFAKPVEAFVNRRNLGSVIKSE</sequence>
<proteinExistence type="predicted"/>
<evidence type="ECO:0000313" key="2">
    <source>
        <dbReference type="Proteomes" id="UP000059113"/>
    </source>
</evidence>
<organism evidence="1 2">
    <name type="scientific">Aurantiacibacter atlanticus</name>
    <dbReference type="NCBI Taxonomy" id="1648404"/>
    <lineage>
        <taxon>Bacteria</taxon>
        <taxon>Pseudomonadati</taxon>
        <taxon>Pseudomonadota</taxon>
        <taxon>Alphaproteobacteria</taxon>
        <taxon>Sphingomonadales</taxon>
        <taxon>Erythrobacteraceae</taxon>
        <taxon>Aurantiacibacter</taxon>
    </lineage>
</organism>
<protein>
    <submittedName>
        <fullName evidence="1">Uncharacterized protein</fullName>
    </submittedName>
</protein>
<dbReference type="EMBL" id="CP011310">
    <property type="protein sequence ID" value="AKQ42988.2"/>
    <property type="molecule type" value="Genomic_DNA"/>
</dbReference>
<reference evidence="2" key="2">
    <citation type="submission" date="2015-04" db="EMBL/GenBank/DDBJ databases">
        <title>The complete genome sequence of Erythrobacter sp. s21-N3.</title>
        <authorList>
            <person name="Zhuang L."/>
            <person name="Liu Y."/>
            <person name="Shao Z."/>
        </authorList>
    </citation>
    <scope>NUCLEOTIDE SEQUENCE [LARGE SCALE GENOMIC DNA]</scope>
    <source>
        <strain evidence="2">s21-N3</strain>
    </source>
</reference>
<accession>A0A0H4W0G2</accession>
<gene>
    <name evidence="1" type="ORF">CP97_14565</name>
</gene>